<organism evidence="3 4">
    <name type="scientific">Planosporangium thailandense</name>
    <dbReference type="NCBI Taxonomy" id="765197"/>
    <lineage>
        <taxon>Bacteria</taxon>
        <taxon>Bacillati</taxon>
        <taxon>Actinomycetota</taxon>
        <taxon>Actinomycetes</taxon>
        <taxon>Micromonosporales</taxon>
        <taxon>Micromonosporaceae</taxon>
        <taxon>Planosporangium</taxon>
    </lineage>
</organism>
<feature type="transmembrane region" description="Helical" evidence="2">
    <location>
        <begin position="203"/>
        <end position="225"/>
    </location>
</feature>
<keyword evidence="2" id="KW-1133">Transmembrane helix</keyword>
<dbReference type="EMBL" id="JAATVY010000008">
    <property type="protein sequence ID" value="NJC70787.1"/>
    <property type="molecule type" value="Genomic_DNA"/>
</dbReference>
<keyword evidence="2" id="KW-0812">Transmembrane</keyword>
<feature type="compositionally biased region" description="Basic residues" evidence="1">
    <location>
        <begin position="306"/>
        <end position="328"/>
    </location>
</feature>
<protein>
    <submittedName>
        <fullName evidence="3">High-affinity nickel-transporter</fullName>
    </submittedName>
</protein>
<feature type="transmembrane region" description="Helical" evidence="2">
    <location>
        <begin position="246"/>
        <end position="269"/>
    </location>
</feature>
<feature type="transmembrane region" description="Helical" evidence="2">
    <location>
        <begin position="392"/>
        <end position="418"/>
    </location>
</feature>
<feature type="transmembrane region" description="Helical" evidence="2">
    <location>
        <begin position="439"/>
        <end position="464"/>
    </location>
</feature>
<proteinExistence type="predicted"/>
<evidence type="ECO:0000256" key="2">
    <source>
        <dbReference type="SAM" id="Phobius"/>
    </source>
</evidence>
<feature type="region of interest" description="Disordered" evidence="1">
    <location>
        <begin position="306"/>
        <end position="356"/>
    </location>
</feature>
<keyword evidence="4" id="KW-1185">Reference proteome</keyword>
<evidence type="ECO:0000256" key="1">
    <source>
        <dbReference type="SAM" id="MobiDB-lite"/>
    </source>
</evidence>
<feature type="transmembrane region" description="Helical" evidence="2">
    <location>
        <begin position="361"/>
        <end position="386"/>
    </location>
</feature>
<gene>
    <name evidence="3" type="ORF">HC031_13830</name>
</gene>
<accession>A0ABX0XXK9</accession>
<sequence length="471" mass="47978">MEVTAVVDTAEIPTLQERADVDANHDGQADEAERAAYAAKTCRELAGGFEVQAAGKRLEWTVTGPAFEYAPGAGGLQTSRLTCTLTGPAKLGAGAGVTVTNRWRTDRVGWREMTAVGDGVRLVDSPLPARSVSDQLRSYPADLLSSRLDVRTASLRTQPAGSGADARGSGVRPAAAVAGSDPVTRWMNAADRRLQQVAAGRRITPVVGILAVLAAVLLGAGHAALPGHGKTVMAAYLAGERGRVRDAMVVGATVTLTHTGAVLVIGALLSASSALAGDRLLGYLGLASGILVTAVGVGMLVGALRRRGGHGHSHHGHSHSHHGHGHSHSHGDHSPHGHPHSHGDHSHHDHDHGGSTRVGKLGLAGIGLAGGLVPSPSALVVLLGAIGLGRAGFGILLVVGYGLGMAAALTGAGLLLLFVSRRVTATARWPRLVRRLSPFLARVPAATSTLTAGLVTIVGLGLALRAAAGVL</sequence>
<evidence type="ECO:0000313" key="3">
    <source>
        <dbReference type="EMBL" id="NJC70787.1"/>
    </source>
</evidence>
<evidence type="ECO:0000313" key="4">
    <source>
        <dbReference type="Proteomes" id="UP000722989"/>
    </source>
</evidence>
<dbReference type="PANTHER" id="PTHR40659">
    <property type="entry name" value="NICKEL/COBALT EFFLUX SYSTEM RCNA"/>
    <property type="match status" value="1"/>
</dbReference>
<reference evidence="3 4" key="1">
    <citation type="submission" date="2020-03" db="EMBL/GenBank/DDBJ databases">
        <title>WGS of the type strain of Planosporangium spp.</title>
        <authorList>
            <person name="Thawai C."/>
        </authorList>
    </citation>
    <scope>NUCLEOTIDE SEQUENCE [LARGE SCALE GENOMIC DNA]</scope>
    <source>
        <strain evidence="3 4">TBRC 5610</strain>
    </source>
</reference>
<feature type="compositionally biased region" description="Basic and acidic residues" evidence="1">
    <location>
        <begin position="329"/>
        <end position="354"/>
    </location>
</feature>
<dbReference type="InterPro" id="IPR051224">
    <property type="entry name" value="NiCoT_RcnA"/>
</dbReference>
<comment type="caution">
    <text evidence="3">The sequence shown here is derived from an EMBL/GenBank/DDBJ whole genome shotgun (WGS) entry which is preliminary data.</text>
</comment>
<name>A0ABX0XXK9_9ACTN</name>
<feature type="transmembrane region" description="Helical" evidence="2">
    <location>
        <begin position="281"/>
        <end position="304"/>
    </location>
</feature>
<dbReference type="PANTHER" id="PTHR40659:SF1">
    <property type="entry name" value="NICKEL_COBALT EFFLUX SYSTEM RCNA"/>
    <property type="match status" value="1"/>
</dbReference>
<keyword evidence="2" id="KW-0472">Membrane</keyword>
<dbReference type="Proteomes" id="UP000722989">
    <property type="component" value="Unassembled WGS sequence"/>
</dbReference>